<evidence type="ECO:0000256" key="2">
    <source>
        <dbReference type="ARBA" id="ARBA00007958"/>
    </source>
</evidence>
<dbReference type="RefSeq" id="WP_276302904.1">
    <property type="nucleotide sequence ID" value="NZ_CP119992.1"/>
</dbReference>
<dbReference type="EMBL" id="JBHTBF010000002">
    <property type="protein sequence ID" value="MFC7317858.1"/>
    <property type="molecule type" value="Genomic_DNA"/>
</dbReference>
<dbReference type="PANTHER" id="PTHR46470:SF2">
    <property type="entry name" value="GLYCERALDEHYDE 3-PHOSPHATE PHOSPHATASE"/>
    <property type="match status" value="1"/>
</dbReference>
<dbReference type="InterPro" id="IPR036412">
    <property type="entry name" value="HAD-like_sf"/>
</dbReference>
<dbReference type="Gene3D" id="1.20.120.710">
    <property type="entry name" value="Haloacid dehalogenase hydrolase-like domain"/>
    <property type="match status" value="1"/>
</dbReference>
<dbReference type="EC" id="3.1.3.-" evidence="6"/>
<evidence type="ECO:0000256" key="3">
    <source>
        <dbReference type="ARBA" id="ARBA00022723"/>
    </source>
</evidence>
<dbReference type="InterPro" id="IPR051400">
    <property type="entry name" value="HAD-like_hydrolase"/>
</dbReference>
<dbReference type="InterPro" id="IPR023214">
    <property type="entry name" value="HAD_sf"/>
</dbReference>
<dbReference type="PANTHER" id="PTHR46470">
    <property type="entry name" value="N-ACYLNEURAMINATE-9-PHOSPHATASE"/>
    <property type="match status" value="1"/>
</dbReference>
<dbReference type="SUPFAM" id="SSF56784">
    <property type="entry name" value="HAD-like"/>
    <property type="match status" value="1"/>
</dbReference>
<proteinExistence type="inferred from homology"/>
<dbReference type="SFLD" id="SFLDS00003">
    <property type="entry name" value="Haloacid_Dehalogenase"/>
    <property type="match status" value="1"/>
</dbReference>
<protein>
    <submittedName>
        <fullName evidence="6">HAD family hydrolase</fullName>
        <ecNumber evidence="6">3.1.3.-</ecNumber>
    </submittedName>
</protein>
<evidence type="ECO:0000313" key="6">
    <source>
        <dbReference type="EMBL" id="MFC7317858.1"/>
    </source>
</evidence>
<comment type="cofactor">
    <cofactor evidence="1">
        <name>Mg(2+)</name>
        <dbReference type="ChEBI" id="CHEBI:18420"/>
    </cofactor>
</comment>
<dbReference type="AlphaFoldDB" id="A0ABD6AC32"/>
<evidence type="ECO:0000256" key="5">
    <source>
        <dbReference type="ARBA" id="ARBA00022842"/>
    </source>
</evidence>
<keyword evidence="4 6" id="KW-0378">Hydrolase</keyword>
<dbReference type="GO" id="GO:0044281">
    <property type="term" value="P:small molecule metabolic process"/>
    <property type="evidence" value="ECO:0007669"/>
    <property type="project" value="UniProtKB-ARBA"/>
</dbReference>
<dbReference type="NCBIfam" id="TIGR01509">
    <property type="entry name" value="HAD-SF-IA-v3"/>
    <property type="match status" value="1"/>
</dbReference>
<dbReference type="GO" id="GO:0016787">
    <property type="term" value="F:hydrolase activity"/>
    <property type="evidence" value="ECO:0007669"/>
    <property type="project" value="UniProtKB-KW"/>
</dbReference>
<dbReference type="Pfam" id="PF00702">
    <property type="entry name" value="Hydrolase"/>
    <property type="match status" value="1"/>
</dbReference>
<keyword evidence="5" id="KW-0460">Magnesium</keyword>
<evidence type="ECO:0000256" key="1">
    <source>
        <dbReference type="ARBA" id="ARBA00001946"/>
    </source>
</evidence>
<dbReference type="GeneID" id="79315459"/>
<organism evidence="6 7">
    <name type="scientific">Halomarina halobia</name>
    <dbReference type="NCBI Taxonomy" id="3033386"/>
    <lineage>
        <taxon>Archaea</taxon>
        <taxon>Methanobacteriati</taxon>
        <taxon>Methanobacteriota</taxon>
        <taxon>Stenosarchaea group</taxon>
        <taxon>Halobacteria</taxon>
        <taxon>Halobacteriales</taxon>
        <taxon>Natronomonadaceae</taxon>
        <taxon>Halomarina</taxon>
    </lineage>
</organism>
<dbReference type="SFLD" id="SFLDG01129">
    <property type="entry name" value="C1.5:_HAD__Beta-PGM__Phosphata"/>
    <property type="match status" value="1"/>
</dbReference>
<dbReference type="InterPro" id="IPR006439">
    <property type="entry name" value="HAD-SF_hydro_IA"/>
</dbReference>
<comment type="caution">
    <text evidence="6">The sequence shown here is derived from an EMBL/GenBank/DDBJ whole genome shotgun (WGS) entry which is preliminary data.</text>
</comment>
<sequence>MTTTRTPTTVLFDLDNTLCEHATTFSDRLAAAFERVGVDPFFGTADVHRWLPRVSAESALDLREQVFGGIARELGRDPSVADDLAAAYVDPDPADVRPLPGAREAVDALGEEYHLGLVTNGGRAVQRAKLDALDLGDAFDASVYAGGAMPVKPDAEPFERALSALSAAPGEALHVGDSLGSDVAGANALGLRSVWVPHAESLREGPTPSHTIDTLYDLPGLL</sequence>
<evidence type="ECO:0000256" key="4">
    <source>
        <dbReference type="ARBA" id="ARBA00022801"/>
    </source>
</evidence>
<comment type="similarity">
    <text evidence="2">Belongs to the HAD-like hydrolase superfamily.</text>
</comment>
<dbReference type="NCBIfam" id="TIGR01549">
    <property type="entry name" value="HAD-SF-IA-v1"/>
    <property type="match status" value="1"/>
</dbReference>
<dbReference type="Proteomes" id="UP001596547">
    <property type="component" value="Unassembled WGS sequence"/>
</dbReference>
<keyword evidence="3" id="KW-0479">Metal-binding</keyword>
<name>A0ABD6AC32_9EURY</name>
<dbReference type="Gene3D" id="3.40.50.1000">
    <property type="entry name" value="HAD superfamily/HAD-like"/>
    <property type="match status" value="1"/>
</dbReference>
<keyword evidence="7" id="KW-1185">Reference proteome</keyword>
<reference evidence="6 7" key="1">
    <citation type="journal article" date="2019" name="Int. J. Syst. Evol. Microbiol.">
        <title>The Global Catalogue of Microorganisms (GCM) 10K type strain sequencing project: providing services to taxonomists for standard genome sequencing and annotation.</title>
        <authorList>
            <consortium name="The Broad Institute Genomics Platform"/>
            <consortium name="The Broad Institute Genome Sequencing Center for Infectious Disease"/>
            <person name="Wu L."/>
            <person name="Ma J."/>
        </authorList>
    </citation>
    <scope>NUCLEOTIDE SEQUENCE [LARGE SCALE GENOMIC DNA]</scope>
    <source>
        <strain evidence="6 7">PSR21</strain>
    </source>
</reference>
<evidence type="ECO:0000313" key="7">
    <source>
        <dbReference type="Proteomes" id="UP001596547"/>
    </source>
</evidence>
<accession>A0ABD6AC32</accession>
<gene>
    <name evidence="6" type="ORF">ACFQPE_13815</name>
</gene>
<dbReference type="GO" id="GO:0046872">
    <property type="term" value="F:metal ion binding"/>
    <property type="evidence" value="ECO:0007669"/>
    <property type="project" value="UniProtKB-KW"/>
</dbReference>